<dbReference type="STRING" id="348151.IV55_GL000285"/>
<accession>A0A0R2L0S1</accession>
<evidence type="ECO:0000313" key="4">
    <source>
        <dbReference type="Proteomes" id="UP000321429"/>
    </source>
</evidence>
<dbReference type="AlphaFoldDB" id="A0A0R2L0S1"/>
<sequence>MSKETETQLETILRRLRAMQVDDRQTVQTRYFEQFGVAVCKVTFDHGTGDWTVQDARTEPAFSYDNIDMVAVAVYDALSEFTAVF</sequence>
<proteinExistence type="predicted"/>
<dbReference type="PATRIC" id="fig|348151.3.peg.291"/>
<dbReference type="Proteomes" id="UP000051139">
    <property type="component" value="Unassembled WGS sequence"/>
</dbReference>
<dbReference type="InterPro" id="IPR014904">
    <property type="entry name" value="YkuJ-like"/>
</dbReference>
<evidence type="ECO:0000313" key="2">
    <source>
        <dbReference type="EMBL" id="KRN95298.1"/>
    </source>
</evidence>
<dbReference type="Pfam" id="PF08796">
    <property type="entry name" value="DUF1797"/>
    <property type="match status" value="1"/>
</dbReference>
<dbReference type="Proteomes" id="UP000321429">
    <property type="component" value="Unassembled WGS sequence"/>
</dbReference>
<dbReference type="SUPFAM" id="SSF143567">
    <property type="entry name" value="YkuJ-like"/>
    <property type="match status" value="1"/>
</dbReference>
<reference evidence="2 3" key="1">
    <citation type="journal article" date="2015" name="Genome Announc.">
        <title>Expanding the biotechnology potential of lactobacilli through comparative genomics of 213 strains and associated genera.</title>
        <authorList>
            <person name="Sun Z."/>
            <person name="Harris H.M."/>
            <person name="McCann A."/>
            <person name="Guo C."/>
            <person name="Argimon S."/>
            <person name="Zhang W."/>
            <person name="Yang X."/>
            <person name="Jeffery I.B."/>
            <person name="Cooney J.C."/>
            <person name="Kagawa T.F."/>
            <person name="Liu W."/>
            <person name="Song Y."/>
            <person name="Salvetti E."/>
            <person name="Wrobel A."/>
            <person name="Rasinkangas P."/>
            <person name="Parkhill J."/>
            <person name="Rea M.C."/>
            <person name="O'Sullivan O."/>
            <person name="Ritari J."/>
            <person name="Douillard F.P."/>
            <person name="Paul Ross R."/>
            <person name="Yang R."/>
            <person name="Briner A.E."/>
            <person name="Felis G.E."/>
            <person name="de Vos W.M."/>
            <person name="Barrangou R."/>
            <person name="Klaenhammer T.R."/>
            <person name="Caufield P.W."/>
            <person name="Cui Y."/>
            <person name="Zhang H."/>
            <person name="O'Toole P.W."/>
        </authorList>
    </citation>
    <scope>NUCLEOTIDE SEQUENCE [LARGE SCALE GENOMIC DNA]</scope>
    <source>
        <strain evidence="2 3">DSM 22696</strain>
    </source>
</reference>
<organism evidence="2 3">
    <name type="scientific">Furfurilactobacillus siliginis</name>
    <dbReference type="NCBI Taxonomy" id="348151"/>
    <lineage>
        <taxon>Bacteria</taxon>
        <taxon>Bacillati</taxon>
        <taxon>Bacillota</taxon>
        <taxon>Bacilli</taxon>
        <taxon>Lactobacillales</taxon>
        <taxon>Lactobacillaceae</taxon>
        <taxon>Furfurilactobacillus</taxon>
    </lineage>
</organism>
<evidence type="ECO:0000313" key="3">
    <source>
        <dbReference type="Proteomes" id="UP000051139"/>
    </source>
</evidence>
<dbReference type="Gene3D" id="3.30.720.20">
    <property type="entry name" value="Protein of unknown function DUF1797"/>
    <property type="match status" value="1"/>
</dbReference>
<reference evidence="1 4" key="2">
    <citation type="submission" date="2019-07" db="EMBL/GenBank/DDBJ databases">
        <title>Whole genome shotgun sequence of Lactobacillus siliginis NBRC 101315.</title>
        <authorList>
            <person name="Hosoyama A."/>
            <person name="Uohara A."/>
            <person name="Ohji S."/>
            <person name="Ichikawa N."/>
        </authorList>
    </citation>
    <scope>NUCLEOTIDE SEQUENCE [LARGE SCALE GENOMIC DNA]</scope>
    <source>
        <strain evidence="1 4">NBRC 101315</strain>
    </source>
</reference>
<dbReference type="EMBL" id="JQCB01000010">
    <property type="protein sequence ID" value="KRN95298.1"/>
    <property type="molecule type" value="Genomic_DNA"/>
</dbReference>
<name>A0A0R2L0S1_9LACO</name>
<dbReference type="InterPro" id="IPR038073">
    <property type="entry name" value="YkuJ-like_sf"/>
</dbReference>
<evidence type="ECO:0000313" key="1">
    <source>
        <dbReference type="EMBL" id="GEK28304.1"/>
    </source>
</evidence>
<keyword evidence="3" id="KW-1185">Reference proteome</keyword>
<evidence type="ECO:0008006" key="5">
    <source>
        <dbReference type="Google" id="ProtNLM"/>
    </source>
</evidence>
<dbReference type="RefSeq" id="WP_057810891.1">
    <property type="nucleotide sequence ID" value="NZ_BJUD01000007.1"/>
</dbReference>
<gene>
    <name evidence="2" type="ORF">IV55_GL000285</name>
    <name evidence="1" type="ORF">LSI01_06150</name>
</gene>
<dbReference type="EMBL" id="BJUD01000007">
    <property type="protein sequence ID" value="GEK28304.1"/>
    <property type="molecule type" value="Genomic_DNA"/>
</dbReference>
<comment type="caution">
    <text evidence="2">The sequence shown here is derived from an EMBL/GenBank/DDBJ whole genome shotgun (WGS) entry which is preliminary data.</text>
</comment>
<dbReference type="OrthoDB" id="2361638at2"/>
<protein>
    <recommendedName>
        <fullName evidence="5">DUF1797 domain-containing protein</fullName>
    </recommendedName>
</protein>